<sequence>MAEPVTGQSCNVEAGCRLQNTIARLTLMAQHPNYGPPMINSSSIDVGTIPASTFNSR</sequence>
<keyword evidence="3" id="KW-1185">Reference proteome</keyword>
<dbReference type="HOGENOM" id="CLU_2998005_0_0_1"/>
<dbReference type="AlphaFoldDB" id="A0A0C9ZNZ3"/>
<reference evidence="2 3" key="1">
    <citation type="submission" date="2014-04" db="EMBL/GenBank/DDBJ databases">
        <authorList>
            <consortium name="DOE Joint Genome Institute"/>
            <person name="Kuo A."/>
            <person name="Ruytinx J."/>
            <person name="Rineau F."/>
            <person name="Colpaert J."/>
            <person name="Kohler A."/>
            <person name="Nagy L.G."/>
            <person name="Floudas D."/>
            <person name="Copeland A."/>
            <person name="Barry K.W."/>
            <person name="Cichocki N."/>
            <person name="Veneault-Fourrey C."/>
            <person name="LaButti K."/>
            <person name="Lindquist E.A."/>
            <person name="Lipzen A."/>
            <person name="Lundell T."/>
            <person name="Morin E."/>
            <person name="Murat C."/>
            <person name="Sun H."/>
            <person name="Tunlid A."/>
            <person name="Henrissat B."/>
            <person name="Grigoriev I.V."/>
            <person name="Hibbett D.S."/>
            <person name="Martin F."/>
            <person name="Nordberg H.P."/>
            <person name="Cantor M.N."/>
            <person name="Hua S.X."/>
        </authorList>
    </citation>
    <scope>NUCLEOTIDE SEQUENCE [LARGE SCALE GENOMIC DNA]</scope>
    <source>
        <strain evidence="2 3">UH-Slu-Lm8-n1</strain>
    </source>
</reference>
<gene>
    <name evidence="2" type="ORF">CY34DRAFT_808332</name>
</gene>
<dbReference type="EMBL" id="KN835344">
    <property type="protein sequence ID" value="KIK39390.1"/>
    <property type="molecule type" value="Genomic_DNA"/>
</dbReference>
<name>A0A0C9ZNZ3_9AGAM</name>
<feature type="compositionally biased region" description="Polar residues" evidence="1">
    <location>
        <begin position="39"/>
        <end position="57"/>
    </location>
</feature>
<dbReference type="Proteomes" id="UP000054485">
    <property type="component" value="Unassembled WGS sequence"/>
</dbReference>
<reference evidence="3" key="2">
    <citation type="submission" date="2015-01" db="EMBL/GenBank/DDBJ databases">
        <title>Evolutionary Origins and Diversification of the Mycorrhizal Mutualists.</title>
        <authorList>
            <consortium name="DOE Joint Genome Institute"/>
            <consortium name="Mycorrhizal Genomics Consortium"/>
            <person name="Kohler A."/>
            <person name="Kuo A."/>
            <person name="Nagy L.G."/>
            <person name="Floudas D."/>
            <person name="Copeland A."/>
            <person name="Barry K.W."/>
            <person name="Cichocki N."/>
            <person name="Veneault-Fourrey C."/>
            <person name="LaButti K."/>
            <person name="Lindquist E.A."/>
            <person name="Lipzen A."/>
            <person name="Lundell T."/>
            <person name="Morin E."/>
            <person name="Murat C."/>
            <person name="Riley R."/>
            <person name="Ohm R."/>
            <person name="Sun H."/>
            <person name="Tunlid A."/>
            <person name="Henrissat B."/>
            <person name="Grigoriev I.V."/>
            <person name="Hibbett D.S."/>
            <person name="Martin F."/>
        </authorList>
    </citation>
    <scope>NUCLEOTIDE SEQUENCE [LARGE SCALE GENOMIC DNA]</scope>
    <source>
        <strain evidence="3">UH-Slu-Lm8-n1</strain>
    </source>
</reference>
<accession>A0A0C9ZNZ3</accession>
<feature type="region of interest" description="Disordered" evidence="1">
    <location>
        <begin position="36"/>
        <end position="57"/>
    </location>
</feature>
<organism evidence="2 3">
    <name type="scientific">Suillus luteus UH-Slu-Lm8-n1</name>
    <dbReference type="NCBI Taxonomy" id="930992"/>
    <lineage>
        <taxon>Eukaryota</taxon>
        <taxon>Fungi</taxon>
        <taxon>Dikarya</taxon>
        <taxon>Basidiomycota</taxon>
        <taxon>Agaricomycotina</taxon>
        <taxon>Agaricomycetes</taxon>
        <taxon>Agaricomycetidae</taxon>
        <taxon>Boletales</taxon>
        <taxon>Suillineae</taxon>
        <taxon>Suillaceae</taxon>
        <taxon>Suillus</taxon>
    </lineage>
</organism>
<evidence type="ECO:0000313" key="3">
    <source>
        <dbReference type="Proteomes" id="UP000054485"/>
    </source>
</evidence>
<evidence type="ECO:0000256" key="1">
    <source>
        <dbReference type="SAM" id="MobiDB-lite"/>
    </source>
</evidence>
<dbReference type="InParanoid" id="A0A0C9ZNZ3"/>
<evidence type="ECO:0000313" key="2">
    <source>
        <dbReference type="EMBL" id="KIK39390.1"/>
    </source>
</evidence>
<proteinExistence type="predicted"/>
<protein>
    <submittedName>
        <fullName evidence="2">Uncharacterized protein</fullName>
    </submittedName>
</protein>